<dbReference type="InterPro" id="IPR007290">
    <property type="entry name" value="Arv1"/>
</dbReference>
<evidence type="ECO:0000256" key="3">
    <source>
        <dbReference type="ARBA" id="ARBA00022448"/>
    </source>
</evidence>
<comment type="function">
    <text evidence="10">Regulates also the sphingolipid metabolism.</text>
</comment>
<evidence type="ECO:0000256" key="9">
    <source>
        <dbReference type="ARBA" id="ARBA00023136"/>
    </source>
</evidence>
<evidence type="ECO:0000256" key="4">
    <source>
        <dbReference type="ARBA" id="ARBA00022692"/>
    </source>
</evidence>
<evidence type="ECO:0000256" key="8">
    <source>
        <dbReference type="ARBA" id="ARBA00023098"/>
    </source>
</evidence>
<name>A0A9N8F105_9STRA</name>
<dbReference type="GO" id="GO:0006665">
    <property type="term" value="P:sphingolipid metabolic process"/>
    <property type="evidence" value="ECO:0007669"/>
    <property type="project" value="UniProtKB-UniRule"/>
</dbReference>
<dbReference type="PANTHER" id="PTHR14467">
    <property type="entry name" value="ARV1"/>
    <property type="match status" value="1"/>
</dbReference>
<dbReference type="AlphaFoldDB" id="A0A9N8F105"/>
<evidence type="ECO:0000313" key="12">
    <source>
        <dbReference type="Proteomes" id="UP001153069"/>
    </source>
</evidence>
<feature type="transmembrane region" description="Helical" evidence="10">
    <location>
        <begin position="262"/>
        <end position="286"/>
    </location>
</feature>
<keyword evidence="9 10" id="KW-0472">Membrane</keyword>
<dbReference type="GO" id="GO:0032366">
    <property type="term" value="P:intracellular sterol transport"/>
    <property type="evidence" value="ECO:0007669"/>
    <property type="project" value="UniProtKB-UniRule"/>
</dbReference>
<dbReference type="Pfam" id="PF04161">
    <property type="entry name" value="Arv1"/>
    <property type="match status" value="1"/>
</dbReference>
<dbReference type="GO" id="GO:0032541">
    <property type="term" value="C:cortical endoplasmic reticulum"/>
    <property type="evidence" value="ECO:0007669"/>
    <property type="project" value="TreeGrafter"/>
</dbReference>
<evidence type="ECO:0000256" key="6">
    <source>
        <dbReference type="ARBA" id="ARBA00022989"/>
    </source>
</evidence>
<protein>
    <recommendedName>
        <fullName evidence="10">Protein ARV</fullName>
    </recommendedName>
</protein>
<reference evidence="11" key="1">
    <citation type="submission" date="2020-06" db="EMBL/GenBank/DDBJ databases">
        <authorList>
            <consortium name="Plant Systems Biology data submission"/>
        </authorList>
    </citation>
    <scope>NUCLEOTIDE SEQUENCE</scope>
    <source>
        <strain evidence="11">D6</strain>
    </source>
</reference>
<comment type="subcellular location">
    <subcellularLocation>
        <location evidence="1 10">Endoplasmic reticulum membrane</location>
        <topology evidence="1 10">Multi-pass membrane protein</topology>
    </subcellularLocation>
</comment>
<feature type="transmembrane region" description="Helical" evidence="10">
    <location>
        <begin position="187"/>
        <end position="208"/>
    </location>
</feature>
<keyword evidence="4 10" id="KW-0812">Transmembrane</keyword>
<dbReference type="OrthoDB" id="49110at2759"/>
<comment type="caution">
    <text evidence="11">The sequence shown here is derived from an EMBL/GenBank/DDBJ whole genome shotgun (WGS) entry which is preliminary data.</text>
</comment>
<keyword evidence="8 10" id="KW-0443">Lipid metabolism</keyword>
<accession>A0A9N8F105</accession>
<dbReference type="EMBL" id="CAICTM010002500">
    <property type="protein sequence ID" value="CAB9529429.1"/>
    <property type="molecule type" value="Genomic_DNA"/>
</dbReference>
<sequence length="324" mass="35840">MPSSYHCIHCLSPSDSTHRQFGREIKLTSCSQCGQNVDPYVERDGLLVAMDCLLLREEAYRHVLCNHPISTYISTRTDLFLQYRYSVASAVVLGYLLTTSTSTTSTSTSTTGLLFLTLLVQLLGLQEESPNHSSSSSSSWWAPLLLCAYSFCGNLLLTVGIQGGYSALARIMGGSQHQGWHNLSSRLYLAVLLPTAFHVNTILVLMVWENDNTAIVRQLASLLVLNYQFLMSTVAMQLQWATSSPVNSNNKEPIYYTSPLDIRWLIAFGTGLVLRSVGCAFLRWLVARTIIQGQEDAMDIPCILGVSGSDLHSSFVEGWGFCIF</sequence>
<feature type="transmembrane region" description="Helical" evidence="10">
    <location>
        <begin position="146"/>
        <end position="167"/>
    </location>
</feature>
<proteinExistence type="inferred from homology"/>
<keyword evidence="10" id="KW-0746">Sphingolipid metabolism</keyword>
<feature type="transmembrane region" description="Helical" evidence="10">
    <location>
        <begin position="220"/>
        <end position="242"/>
    </location>
</feature>
<dbReference type="Proteomes" id="UP001153069">
    <property type="component" value="Unassembled WGS sequence"/>
</dbReference>
<dbReference type="GO" id="GO:0005794">
    <property type="term" value="C:Golgi apparatus"/>
    <property type="evidence" value="ECO:0007669"/>
    <property type="project" value="TreeGrafter"/>
</dbReference>
<organism evidence="11 12">
    <name type="scientific">Seminavis robusta</name>
    <dbReference type="NCBI Taxonomy" id="568900"/>
    <lineage>
        <taxon>Eukaryota</taxon>
        <taxon>Sar</taxon>
        <taxon>Stramenopiles</taxon>
        <taxon>Ochrophyta</taxon>
        <taxon>Bacillariophyta</taxon>
        <taxon>Bacillariophyceae</taxon>
        <taxon>Bacillariophycidae</taxon>
        <taxon>Naviculales</taxon>
        <taxon>Naviculaceae</taxon>
        <taxon>Seminavis</taxon>
    </lineage>
</organism>
<evidence type="ECO:0000256" key="2">
    <source>
        <dbReference type="ARBA" id="ARBA00009187"/>
    </source>
</evidence>
<keyword evidence="3 10" id="KW-0813">Transport</keyword>
<keyword evidence="5 10" id="KW-0256">Endoplasmic reticulum</keyword>
<dbReference type="PANTHER" id="PTHR14467:SF0">
    <property type="entry name" value="PROTEIN ARV1"/>
    <property type="match status" value="1"/>
</dbReference>
<dbReference type="GO" id="GO:0016125">
    <property type="term" value="P:sterol metabolic process"/>
    <property type="evidence" value="ECO:0007669"/>
    <property type="project" value="UniProtKB-UniRule"/>
</dbReference>
<evidence type="ECO:0000256" key="5">
    <source>
        <dbReference type="ARBA" id="ARBA00022824"/>
    </source>
</evidence>
<dbReference type="GO" id="GO:0097036">
    <property type="term" value="P:regulation of plasma membrane sterol distribution"/>
    <property type="evidence" value="ECO:0007669"/>
    <property type="project" value="UniProtKB-UniRule"/>
</dbReference>
<keyword evidence="6 10" id="KW-1133">Transmembrane helix</keyword>
<evidence type="ECO:0000256" key="7">
    <source>
        <dbReference type="ARBA" id="ARBA00023055"/>
    </source>
</evidence>
<dbReference type="GO" id="GO:0005789">
    <property type="term" value="C:endoplasmic reticulum membrane"/>
    <property type="evidence" value="ECO:0007669"/>
    <property type="project" value="UniProtKB-SubCell"/>
</dbReference>
<comment type="similarity">
    <text evidence="2 10">Belongs to the ARV1 family.</text>
</comment>
<gene>
    <name evidence="11" type="ORF">SEMRO_2502_G329480.1</name>
</gene>
<comment type="function">
    <text evidence="10">Mediator of sterol homeostasis involved in sterol uptake, trafficking and distribution into membranes.</text>
</comment>
<keyword evidence="7 10" id="KW-0445">Lipid transport</keyword>
<evidence type="ECO:0000256" key="10">
    <source>
        <dbReference type="RuleBase" id="RU368065"/>
    </source>
</evidence>
<keyword evidence="12" id="KW-1185">Reference proteome</keyword>
<evidence type="ECO:0000313" key="11">
    <source>
        <dbReference type="EMBL" id="CAB9529429.1"/>
    </source>
</evidence>
<evidence type="ECO:0000256" key="1">
    <source>
        <dbReference type="ARBA" id="ARBA00004477"/>
    </source>
</evidence>